<dbReference type="GO" id="GO:0005829">
    <property type="term" value="C:cytosol"/>
    <property type="evidence" value="ECO:0007669"/>
    <property type="project" value="TreeGrafter"/>
</dbReference>
<dbReference type="GO" id="GO:0003677">
    <property type="term" value="F:DNA binding"/>
    <property type="evidence" value="ECO:0007669"/>
    <property type="project" value="UniProtKB-KW"/>
</dbReference>
<evidence type="ECO:0000256" key="4">
    <source>
        <dbReference type="ARBA" id="ARBA00023163"/>
    </source>
</evidence>
<dbReference type="Pfam" id="PF09856">
    <property type="entry name" value="ScfRs"/>
    <property type="match status" value="1"/>
</dbReference>
<evidence type="ECO:0000313" key="6">
    <source>
        <dbReference type="EMBL" id="VAW23491.1"/>
    </source>
</evidence>
<dbReference type="InterPro" id="IPR050807">
    <property type="entry name" value="TransReg_Diox_bact_type"/>
</dbReference>
<comment type="similarity">
    <text evidence="1">Belongs to the short-chain fatty acyl-CoA assimilation regulator (ScfR) family.</text>
</comment>
<dbReference type="PANTHER" id="PTHR46797">
    <property type="entry name" value="HTH-TYPE TRANSCRIPTIONAL REGULATOR"/>
    <property type="match status" value="1"/>
</dbReference>
<dbReference type="InterPro" id="IPR010982">
    <property type="entry name" value="Lambda_DNA-bd_dom_sf"/>
</dbReference>
<organism evidence="6">
    <name type="scientific">hydrothermal vent metagenome</name>
    <dbReference type="NCBI Taxonomy" id="652676"/>
    <lineage>
        <taxon>unclassified sequences</taxon>
        <taxon>metagenomes</taxon>
        <taxon>ecological metagenomes</taxon>
    </lineage>
</organism>
<proteinExistence type="inferred from homology"/>
<dbReference type="CDD" id="cd00093">
    <property type="entry name" value="HTH_XRE"/>
    <property type="match status" value="1"/>
</dbReference>
<dbReference type="Pfam" id="PF06114">
    <property type="entry name" value="Peptidase_M78"/>
    <property type="match status" value="1"/>
</dbReference>
<sequence>MRAPIGLRIRNYRKTKGLSQSGLARSVLISPSYLNLIEANKREVGGTLLQNIATELEVDLKDLTGEAEQRLISELEEAFGDPIFETFELGVKDAHQLVAHLPQMARALHICFRSYLDASATANAISNRVKSDPLFSQLLHQMLSQITAVRSLAEILQDVAEINPEQRKSFYNSIFEESRALSEAANSLISQFDHEVEQNRSITPLRELNDLIIGEDNYFPALEEAAADLLAEISGNRKQCENPPHLSEELLSCYLENRFGVKVNLNFEPGRNAEQSPAQFGLAKKGKILWFRSSATISQRRFQLARHLATLSAKDIIKRLCSDPRLVSEQSRAKAFEAMASYFAGALLFPYDDFLADAENSLYDLDFLAQKYGASFEQIAHRLVTLKRPGARGIGFGFLRADPSGHLSKQFPLPGLLMPNAGHACPLWAIYTSFRTPGQVARQSVCFADKSRYLFIAKASAKRVGAFGEQPVLSSIMLACELIYADKTVYGRSLKLDDPALDIPVGPSCRLCVRRNCAHRHEEVAAASSASFL</sequence>
<dbReference type="PROSITE" id="PS50943">
    <property type="entry name" value="HTH_CROC1"/>
    <property type="match status" value="1"/>
</dbReference>
<dbReference type="SUPFAM" id="SSF47413">
    <property type="entry name" value="lambda repressor-like DNA-binding domains"/>
    <property type="match status" value="1"/>
</dbReference>
<dbReference type="InterPro" id="IPR018653">
    <property type="entry name" value="ScfR_C"/>
</dbReference>
<keyword evidence="4" id="KW-0804">Transcription</keyword>
<name>A0A3B0TXI6_9ZZZZ</name>
<dbReference type="Gene3D" id="1.10.260.40">
    <property type="entry name" value="lambda repressor-like DNA-binding domains"/>
    <property type="match status" value="1"/>
</dbReference>
<dbReference type="AlphaFoldDB" id="A0A3B0TXI6"/>
<dbReference type="InterPro" id="IPR010359">
    <property type="entry name" value="IrrE_HExxH"/>
</dbReference>
<keyword evidence="2" id="KW-0805">Transcription regulation</keyword>
<feature type="domain" description="HTH cro/C1-type" evidence="5">
    <location>
        <begin position="9"/>
        <end position="63"/>
    </location>
</feature>
<evidence type="ECO:0000256" key="1">
    <source>
        <dbReference type="ARBA" id="ARBA00007227"/>
    </source>
</evidence>
<dbReference type="GO" id="GO:0003700">
    <property type="term" value="F:DNA-binding transcription factor activity"/>
    <property type="evidence" value="ECO:0007669"/>
    <property type="project" value="TreeGrafter"/>
</dbReference>
<evidence type="ECO:0000256" key="2">
    <source>
        <dbReference type="ARBA" id="ARBA00023015"/>
    </source>
</evidence>
<dbReference type="Pfam" id="PF01381">
    <property type="entry name" value="HTH_3"/>
    <property type="match status" value="1"/>
</dbReference>
<reference evidence="6" key="1">
    <citation type="submission" date="2018-06" db="EMBL/GenBank/DDBJ databases">
        <authorList>
            <person name="Zhirakovskaya E."/>
        </authorList>
    </citation>
    <scope>NUCLEOTIDE SEQUENCE</scope>
</reference>
<accession>A0A3B0TXI6</accession>
<keyword evidence="3" id="KW-0238">DNA-binding</keyword>
<dbReference type="PANTHER" id="PTHR46797:SF23">
    <property type="entry name" value="HTH-TYPE TRANSCRIPTIONAL REGULATOR SUTR"/>
    <property type="match status" value="1"/>
</dbReference>
<evidence type="ECO:0000256" key="3">
    <source>
        <dbReference type="ARBA" id="ARBA00023125"/>
    </source>
</evidence>
<dbReference type="SMART" id="SM00530">
    <property type="entry name" value="HTH_XRE"/>
    <property type="match status" value="1"/>
</dbReference>
<dbReference type="EMBL" id="UOEO01000238">
    <property type="protein sequence ID" value="VAW23491.1"/>
    <property type="molecule type" value="Genomic_DNA"/>
</dbReference>
<protein>
    <recommendedName>
        <fullName evidence="5">HTH cro/C1-type domain-containing protein</fullName>
    </recommendedName>
</protein>
<dbReference type="InterPro" id="IPR001387">
    <property type="entry name" value="Cro/C1-type_HTH"/>
</dbReference>
<gene>
    <name evidence="6" type="ORF">MNBD_ALPHA12-950</name>
</gene>
<evidence type="ECO:0000259" key="5">
    <source>
        <dbReference type="PROSITE" id="PS50943"/>
    </source>
</evidence>